<dbReference type="EMBL" id="CAXIEN010000260">
    <property type="protein sequence ID" value="CAL1290179.1"/>
    <property type="molecule type" value="Genomic_DNA"/>
</dbReference>
<comment type="caution">
    <text evidence="2">The sequence shown here is derived from an EMBL/GenBank/DDBJ whole genome shotgun (WGS) entry which is preliminary data.</text>
</comment>
<protein>
    <submittedName>
        <fullName evidence="2">Uncharacterized protein</fullName>
    </submittedName>
</protein>
<gene>
    <name evidence="2" type="ORF">LARSCL_LOCUS16319</name>
</gene>
<proteinExistence type="predicted"/>
<feature type="region of interest" description="Disordered" evidence="1">
    <location>
        <begin position="165"/>
        <end position="192"/>
    </location>
</feature>
<dbReference type="Proteomes" id="UP001497382">
    <property type="component" value="Unassembled WGS sequence"/>
</dbReference>
<name>A0AAV2B446_9ARAC</name>
<feature type="compositionally biased region" description="Acidic residues" evidence="1">
    <location>
        <begin position="178"/>
        <end position="192"/>
    </location>
</feature>
<accession>A0AAV2B446</accession>
<evidence type="ECO:0000313" key="3">
    <source>
        <dbReference type="Proteomes" id="UP001497382"/>
    </source>
</evidence>
<evidence type="ECO:0000256" key="1">
    <source>
        <dbReference type="SAM" id="MobiDB-lite"/>
    </source>
</evidence>
<dbReference type="AlphaFoldDB" id="A0AAV2B446"/>
<feature type="region of interest" description="Disordered" evidence="1">
    <location>
        <begin position="1"/>
        <end position="39"/>
    </location>
</feature>
<sequence>MDLLPKQASFNNELTKPASSDIPFNTDANNESRDFSTPCSDTKENMMPIRLCRSSLDNYCYNKEDMNLYIGKRIFLNSQEILKVTSENKASKRKTRTSESEDSLSSIEDVFSGILCPDKMFIDYKQIDGPLASETPRSDETEFLLSDNSLQPALFINMSCNDREDTASRESATPSSVFDDESSMSDYYDDDEDKERFCQQEEIITKRMKLEAESLKVEDSNSISSYTFRDEACETPTSKIAFIEVETTENAFVCSETSSADTQPRGSLDERDLLIQVQKFFSENPITDKTTCGNQVLASKYFTDEFLQQHGLTVDEKEVVSVEMELEDNTVPEMESQKSYSYLRNHHITYILINGNGCRRFSRTFIPFGHCVLTILQEDALISFTSKEGRVSTDNLVQRVDQAIRGNRRFTISGMSDLFPKTSRSSLHH</sequence>
<keyword evidence="3" id="KW-1185">Reference proteome</keyword>
<organism evidence="2 3">
    <name type="scientific">Larinioides sclopetarius</name>
    <dbReference type="NCBI Taxonomy" id="280406"/>
    <lineage>
        <taxon>Eukaryota</taxon>
        <taxon>Metazoa</taxon>
        <taxon>Ecdysozoa</taxon>
        <taxon>Arthropoda</taxon>
        <taxon>Chelicerata</taxon>
        <taxon>Arachnida</taxon>
        <taxon>Araneae</taxon>
        <taxon>Araneomorphae</taxon>
        <taxon>Entelegynae</taxon>
        <taxon>Araneoidea</taxon>
        <taxon>Araneidae</taxon>
        <taxon>Larinioides</taxon>
    </lineage>
</organism>
<feature type="compositionally biased region" description="Polar residues" evidence="1">
    <location>
        <begin position="8"/>
        <end position="39"/>
    </location>
</feature>
<evidence type="ECO:0000313" key="2">
    <source>
        <dbReference type="EMBL" id="CAL1290179.1"/>
    </source>
</evidence>
<reference evidence="2 3" key="1">
    <citation type="submission" date="2024-04" db="EMBL/GenBank/DDBJ databases">
        <authorList>
            <person name="Rising A."/>
            <person name="Reimegard J."/>
            <person name="Sonavane S."/>
            <person name="Akerstrom W."/>
            <person name="Nylinder S."/>
            <person name="Hedman E."/>
            <person name="Kallberg Y."/>
        </authorList>
    </citation>
    <scope>NUCLEOTIDE SEQUENCE [LARGE SCALE GENOMIC DNA]</scope>
</reference>